<dbReference type="Proteomes" id="UP000265100">
    <property type="component" value="Chromosome 11"/>
</dbReference>
<dbReference type="GeneTree" id="ENSGT01060000248530"/>
<dbReference type="AlphaFoldDB" id="A0AAX7V8P7"/>
<dbReference type="PROSITE" id="PS50878">
    <property type="entry name" value="RT_POL"/>
    <property type="match status" value="1"/>
</dbReference>
<accession>A0AAX7V8P7</accession>
<keyword evidence="3" id="KW-1185">Reference proteome</keyword>
<dbReference type="Pfam" id="PF00078">
    <property type="entry name" value="RVT_1"/>
    <property type="match status" value="1"/>
</dbReference>
<dbReference type="PANTHER" id="PTHR33332">
    <property type="entry name" value="REVERSE TRANSCRIPTASE DOMAIN-CONTAINING PROTEIN"/>
    <property type="match status" value="1"/>
</dbReference>
<dbReference type="InterPro" id="IPR000477">
    <property type="entry name" value="RT_dom"/>
</dbReference>
<name>A0AAX7V8P7_ASTCA</name>
<proteinExistence type="predicted"/>
<reference evidence="2" key="1">
    <citation type="submission" date="2018-05" db="EMBL/GenBank/DDBJ databases">
        <authorList>
            <person name="Datahose"/>
        </authorList>
    </citation>
    <scope>NUCLEOTIDE SEQUENCE</scope>
</reference>
<dbReference type="InterPro" id="IPR043502">
    <property type="entry name" value="DNA/RNA_pol_sf"/>
</dbReference>
<evidence type="ECO:0000313" key="2">
    <source>
        <dbReference type="Ensembl" id="ENSACLP00000077949.1"/>
    </source>
</evidence>
<dbReference type="Ensembl" id="ENSACLT00000065303.1">
    <property type="protein sequence ID" value="ENSACLP00000077949.1"/>
    <property type="gene ID" value="ENSACLG00000033028.1"/>
</dbReference>
<reference evidence="2" key="3">
    <citation type="submission" date="2025-09" db="UniProtKB">
        <authorList>
            <consortium name="Ensembl"/>
        </authorList>
    </citation>
    <scope>IDENTIFICATION</scope>
</reference>
<evidence type="ECO:0000259" key="1">
    <source>
        <dbReference type="PROSITE" id="PS50878"/>
    </source>
</evidence>
<feature type="domain" description="Reverse transcriptase" evidence="1">
    <location>
        <begin position="1"/>
        <end position="154"/>
    </location>
</feature>
<organism evidence="2 3">
    <name type="scientific">Astatotilapia calliptera</name>
    <name type="common">Eastern happy</name>
    <name type="synonym">Chromis callipterus</name>
    <dbReference type="NCBI Taxonomy" id="8154"/>
    <lineage>
        <taxon>Eukaryota</taxon>
        <taxon>Metazoa</taxon>
        <taxon>Chordata</taxon>
        <taxon>Craniata</taxon>
        <taxon>Vertebrata</taxon>
        <taxon>Euteleostomi</taxon>
        <taxon>Actinopterygii</taxon>
        <taxon>Neopterygii</taxon>
        <taxon>Teleostei</taxon>
        <taxon>Neoteleostei</taxon>
        <taxon>Acanthomorphata</taxon>
        <taxon>Ovalentaria</taxon>
        <taxon>Cichlomorphae</taxon>
        <taxon>Cichliformes</taxon>
        <taxon>Cichlidae</taxon>
        <taxon>African cichlids</taxon>
        <taxon>Pseudocrenilabrinae</taxon>
        <taxon>Haplochromini</taxon>
        <taxon>Astatotilapia</taxon>
    </lineage>
</organism>
<dbReference type="SUPFAM" id="SSF56672">
    <property type="entry name" value="DNA/RNA polymerases"/>
    <property type="match status" value="1"/>
</dbReference>
<reference evidence="2" key="2">
    <citation type="submission" date="2025-08" db="UniProtKB">
        <authorList>
            <consortium name="Ensembl"/>
        </authorList>
    </citation>
    <scope>IDENTIFICATION</scope>
</reference>
<evidence type="ECO:0000313" key="3">
    <source>
        <dbReference type="Proteomes" id="UP000265100"/>
    </source>
</evidence>
<sequence>MEKITECMDNKRYALGVFLDLKKAFDTVNHEILLKKLEKYGFRGVVLEWLKSYVGNRQQYVQINEYKSNLMDIACGVPQGSVLGPKMFIMYLNDICRVSEILKFVIFADDTNILCAGGELPQVLEMITQELTILKKWFDIKKQKKNKKQGLNTY</sequence>
<protein>
    <recommendedName>
        <fullName evidence="1">Reverse transcriptase domain-containing protein</fullName>
    </recommendedName>
</protein>